<dbReference type="EMBL" id="CAKOFQ010006949">
    <property type="protein sequence ID" value="CAH1983979.1"/>
    <property type="molecule type" value="Genomic_DNA"/>
</dbReference>
<dbReference type="Pfam" id="PF13359">
    <property type="entry name" value="DDE_Tnp_4"/>
    <property type="match status" value="1"/>
</dbReference>
<organism evidence="4 5">
    <name type="scientific">Acanthoscelides obtectus</name>
    <name type="common">Bean weevil</name>
    <name type="synonym">Bruchus obtectus</name>
    <dbReference type="NCBI Taxonomy" id="200917"/>
    <lineage>
        <taxon>Eukaryota</taxon>
        <taxon>Metazoa</taxon>
        <taxon>Ecdysozoa</taxon>
        <taxon>Arthropoda</taxon>
        <taxon>Hexapoda</taxon>
        <taxon>Insecta</taxon>
        <taxon>Pterygota</taxon>
        <taxon>Neoptera</taxon>
        <taxon>Endopterygota</taxon>
        <taxon>Coleoptera</taxon>
        <taxon>Polyphaga</taxon>
        <taxon>Cucujiformia</taxon>
        <taxon>Chrysomeloidea</taxon>
        <taxon>Chrysomelidae</taxon>
        <taxon>Bruchinae</taxon>
        <taxon>Bruchini</taxon>
        <taxon>Acanthoscelides</taxon>
    </lineage>
</organism>
<sequence length="400" mass="46098">MEAELEAVILAGADEEEIEHIILHNIFIDRGITHTAQFNLENLPDEVIRLNFRFERSDLHRLMAVLRIPSEIVTITRNKVDGLTALCILLRRLAYPNRLCDMVPMFHLSTQSLSQIINKLISVIMEEHAVLLNNLNSLQWFNREKLEYYAQAIHNKGAPMNNCWGFIDGTARKICRPSENQEEYYSGHKRYHCIKFQSIICPDGIIVSLKGAYPGRRHDARIFRESGISEELVQKTCFDTRRFVLFGDQGYGLSDVLFTPFHGRMEDLPAHQQSFNSAMKVLRIAVEWGFQKVISEFAFVDFSKNQKMLLQDVDALYKVAVLLTNCHTCLYSSQTAIKRALTAKELEEKLFKTPVPSISQNRIFHLKVIWRFLPVVLHVNAKGTTNRKLKTICLMLKFLA</sequence>
<gene>
    <name evidence="4" type="ORF">ACAOBT_LOCUS15848</name>
</gene>
<dbReference type="AlphaFoldDB" id="A0A9P0L4F6"/>
<name>A0A9P0L4F6_ACAOB</name>
<dbReference type="InterPro" id="IPR027806">
    <property type="entry name" value="HARBI1_dom"/>
</dbReference>
<evidence type="ECO:0000256" key="2">
    <source>
        <dbReference type="ARBA" id="ARBA00022723"/>
    </source>
</evidence>
<dbReference type="PANTHER" id="PTHR34615:SF1">
    <property type="entry name" value="PX DOMAIN-CONTAINING PROTEIN"/>
    <property type="match status" value="1"/>
</dbReference>
<dbReference type="Proteomes" id="UP001152888">
    <property type="component" value="Unassembled WGS sequence"/>
</dbReference>
<evidence type="ECO:0000313" key="5">
    <source>
        <dbReference type="Proteomes" id="UP001152888"/>
    </source>
</evidence>
<comment type="cofactor">
    <cofactor evidence="1">
        <name>a divalent metal cation</name>
        <dbReference type="ChEBI" id="CHEBI:60240"/>
    </cofactor>
</comment>
<dbReference type="OrthoDB" id="5978526at2759"/>
<evidence type="ECO:0000259" key="3">
    <source>
        <dbReference type="Pfam" id="PF13359"/>
    </source>
</evidence>
<accession>A0A9P0L4F6</accession>
<evidence type="ECO:0000313" key="4">
    <source>
        <dbReference type="EMBL" id="CAH1983979.1"/>
    </source>
</evidence>
<dbReference type="PANTHER" id="PTHR34615">
    <property type="entry name" value="PX DOMAIN-CONTAINING PROTEIN"/>
    <property type="match status" value="1"/>
</dbReference>
<feature type="domain" description="DDE Tnp4" evidence="3">
    <location>
        <begin position="167"/>
        <end position="325"/>
    </location>
</feature>
<comment type="caution">
    <text evidence="4">The sequence shown here is derived from an EMBL/GenBank/DDBJ whole genome shotgun (WGS) entry which is preliminary data.</text>
</comment>
<dbReference type="GO" id="GO:0046872">
    <property type="term" value="F:metal ion binding"/>
    <property type="evidence" value="ECO:0007669"/>
    <property type="project" value="UniProtKB-KW"/>
</dbReference>
<evidence type="ECO:0000256" key="1">
    <source>
        <dbReference type="ARBA" id="ARBA00001968"/>
    </source>
</evidence>
<protein>
    <recommendedName>
        <fullName evidence="3">DDE Tnp4 domain-containing protein</fullName>
    </recommendedName>
</protein>
<keyword evidence="5" id="KW-1185">Reference proteome</keyword>
<proteinExistence type="predicted"/>
<keyword evidence="2" id="KW-0479">Metal-binding</keyword>
<reference evidence="4" key="1">
    <citation type="submission" date="2022-03" db="EMBL/GenBank/DDBJ databases">
        <authorList>
            <person name="Sayadi A."/>
        </authorList>
    </citation>
    <scope>NUCLEOTIDE SEQUENCE</scope>
</reference>